<keyword evidence="11" id="KW-1185">Reference proteome</keyword>
<dbReference type="GO" id="GO:0000407">
    <property type="term" value="C:phagophore assembly site"/>
    <property type="evidence" value="ECO:0007669"/>
    <property type="project" value="UniProtKB-SubCell"/>
</dbReference>
<dbReference type="Proteomes" id="UP000761534">
    <property type="component" value="Unassembled WGS sequence"/>
</dbReference>
<dbReference type="InterPro" id="IPR035985">
    <property type="entry name" value="Ubiquitin-activating_enz"/>
</dbReference>
<dbReference type="GO" id="GO:0034727">
    <property type="term" value="P:piecemeal microautophagy of the nucleus"/>
    <property type="evidence" value="ECO:0007669"/>
    <property type="project" value="TreeGrafter"/>
</dbReference>
<comment type="caution">
    <text evidence="10">The sequence shown here is derived from an EMBL/GenBank/DDBJ whole genome shotgun (WGS) entry which is preliminary data.</text>
</comment>
<feature type="active site" description="Glycyl thioester intermediate" evidence="6">
    <location>
        <position position="583"/>
    </location>
</feature>
<dbReference type="CDD" id="cd01486">
    <property type="entry name" value="Apg7"/>
    <property type="match status" value="1"/>
</dbReference>
<dbReference type="InterPro" id="IPR045886">
    <property type="entry name" value="ThiF/MoeB/HesA"/>
</dbReference>
<dbReference type="Pfam" id="PF00899">
    <property type="entry name" value="ThiF"/>
    <property type="match status" value="1"/>
</dbReference>
<comment type="function">
    <text evidence="7">E1-like activating enzyme involved in the 2 ubiquitin-like systems required for cytoplasm to vacuole transport (Cvt) and autophagy. Activates ATG12 for its conjugation with ATG5 and ATG8 for its conjugation with phosphatidylethanolamine. Both systems are needed for the ATG8 association to Cvt vesicles and autophagosomes membranes. Autophagy is essential for maintenance of amino acid levels and protein synthesis under nitrogen starvation. Required for selective autophagic degradation of the nucleus (nucleophagy) as well as for mitophagy which contributes to regulate mitochondrial quantity and quality by eliminating the mitochondria to a basal level to fulfill cellular energy requirements and preventing excess ROS production.</text>
</comment>
<evidence type="ECO:0000256" key="3">
    <source>
        <dbReference type="ARBA" id="ARBA00022448"/>
    </source>
</evidence>
<accession>A0A642VED4</accession>
<evidence type="ECO:0000259" key="9">
    <source>
        <dbReference type="Pfam" id="PF16420"/>
    </source>
</evidence>
<comment type="subcellular location">
    <subcellularLocation>
        <location evidence="7">Cytoplasm</location>
    </subcellularLocation>
    <subcellularLocation>
        <location evidence="7">Preautophagosomal structure</location>
    </subcellularLocation>
</comment>
<dbReference type="GO" id="GO:0015031">
    <property type="term" value="P:protein transport"/>
    <property type="evidence" value="ECO:0007669"/>
    <property type="project" value="UniProtKB-UniRule"/>
</dbReference>
<evidence type="ECO:0000256" key="4">
    <source>
        <dbReference type="ARBA" id="ARBA00022927"/>
    </source>
</evidence>
<dbReference type="GO" id="GO:0000422">
    <property type="term" value="P:autophagy of mitochondrion"/>
    <property type="evidence" value="ECO:0007669"/>
    <property type="project" value="TreeGrafter"/>
</dbReference>
<dbReference type="Pfam" id="PF16420">
    <property type="entry name" value="ATG7_N"/>
    <property type="match status" value="1"/>
</dbReference>
<dbReference type="GO" id="GO:0019778">
    <property type="term" value="F:Atg12 activating enzyme activity"/>
    <property type="evidence" value="ECO:0007669"/>
    <property type="project" value="TreeGrafter"/>
</dbReference>
<dbReference type="Gene3D" id="3.40.140.70">
    <property type="entry name" value="Ubiquitin-like modifier-activating enzyme ATG7 N-terminal domain"/>
    <property type="match status" value="1"/>
</dbReference>
<evidence type="ECO:0000313" key="11">
    <source>
        <dbReference type="Proteomes" id="UP000761534"/>
    </source>
</evidence>
<organism evidence="10 11">
    <name type="scientific">Trichomonascus ciferrii</name>
    <dbReference type="NCBI Taxonomy" id="44093"/>
    <lineage>
        <taxon>Eukaryota</taxon>
        <taxon>Fungi</taxon>
        <taxon>Dikarya</taxon>
        <taxon>Ascomycota</taxon>
        <taxon>Saccharomycotina</taxon>
        <taxon>Dipodascomycetes</taxon>
        <taxon>Dipodascales</taxon>
        <taxon>Trichomonascaceae</taxon>
        <taxon>Trichomonascus</taxon>
        <taxon>Trichomonascus ciferrii complex</taxon>
    </lineage>
</organism>
<gene>
    <name evidence="10" type="ORF">TRICI_000052</name>
</gene>
<reference evidence="10" key="1">
    <citation type="journal article" date="2019" name="G3 (Bethesda)">
        <title>Genome Assemblies of Two Rare Opportunistic Yeast Pathogens: Diutina rugosa (syn. Candida rugosa) and Trichomonascus ciferrii (syn. Candida ciferrii).</title>
        <authorList>
            <person name="Mixao V."/>
            <person name="Saus E."/>
            <person name="Hansen A.P."/>
            <person name="Lass-Florl C."/>
            <person name="Gabaldon T."/>
        </authorList>
    </citation>
    <scope>NUCLEOTIDE SEQUENCE</scope>
    <source>
        <strain evidence="10">CBS 4856</strain>
    </source>
</reference>
<proteinExistence type="inferred from homology"/>
<keyword evidence="7" id="KW-0963">Cytoplasm</keyword>
<evidence type="ECO:0000256" key="7">
    <source>
        <dbReference type="RuleBase" id="RU366022"/>
    </source>
</evidence>
<dbReference type="VEuPathDB" id="FungiDB:TRICI_000052"/>
<keyword evidence="4 7" id="KW-0653">Protein transport</keyword>
<protein>
    <recommendedName>
        <fullName evidence="2 7">Ubiquitin-like modifier-activating enzyme ATG7</fullName>
    </recommendedName>
    <alternativeName>
        <fullName evidence="7">Autophagy-related protein 7</fullName>
    </alternativeName>
</protein>
<dbReference type="OrthoDB" id="338614at2759"/>
<dbReference type="InterPro" id="IPR032197">
    <property type="entry name" value="Atg7_N"/>
</dbReference>
<dbReference type="GO" id="GO:0019779">
    <property type="term" value="F:Atg8 activating enzyme activity"/>
    <property type="evidence" value="ECO:0007669"/>
    <property type="project" value="TreeGrafter"/>
</dbReference>
<name>A0A642VED4_9ASCO</name>
<dbReference type="NCBIfam" id="TIGR01381">
    <property type="entry name" value="E1_like_apg7"/>
    <property type="match status" value="1"/>
</dbReference>
<dbReference type="InterPro" id="IPR042522">
    <property type="entry name" value="Atg7_N_1"/>
</dbReference>
<feature type="domain" description="Ubiquitin-like modifier-activating enzyme Atg7 N-terminal" evidence="9">
    <location>
        <begin position="4"/>
        <end position="362"/>
    </location>
</feature>
<sequence length="712" mass="79805">MGELRFVPFKSFVDAGFFKELSDKKLNELQLSEAQVDIFATYDVPIAGDKEPRLSVSATSFGRFEDSFLSSSPPVLKAPGTIVNLNTIESFKDFDKQKFIHEKGAIVSSLNYPPQMFGCRIREKTPLPSLSDDTFLNEAKSSVPLRGRPFDIFNSICLMTAWTAKDIRSFHDNRVFDDPSLLTSFAILAFSDLKNYKFYYWFAFPALSVDWKLDGSIRTVEKEEKGGICEAVDRWRETVGAREWGFFLLKQDEAGGWVAGSLMEYKTFWNDSKSQKKIFGFNDPSTIADVPGWPLRNYMYMLSMLNIDDCTVLAYRDHLSTDVCRSLWLDVSIARSGEDKVIGWERNSNGKLAPKFSDLGSLINPRQLADQAVDLNLKLMKWRIAPSVDLDVIKSNSCLLLGAGTLGSYVSRALLGWGVRKITFVDSGKVSYSNPVRQSLYKFEDCKDGGVPKAERAAEALKEIYPSVEAEGHKLDIPMLGHPLTNEPQQREDYNKLLSLIDQHDTVFLLMDSRESRWLPTLIGCCKHKLVINVALGFDSYVVLRHGVMDPKNNNQPHLGCYFCNDVVAPIDSVSNQTLDQMCTVTRPGVSMLASSSAVELFSSILQHPLKALAPANETSTNSLSDLPHQLRGFLHNFETMKIWGPSYSCCSACSPPIIAAWNTDGWEFVKRALNEPGYVEELSGLAEVQRKADQLDIDTDWAASDNSEELL</sequence>
<evidence type="ECO:0000313" key="10">
    <source>
        <dbReference type="EMBL" id="KAA8917744.1"/>
    </source>
</evidence>
<keyword evidence="7" id="KW-0833">Ubl conjugation pathway</keyword>
<dbReference type="FunFam" id="3.40.50.720:FF:000243">
    <property type="entry name" value="Ubiquitin-like modifier-activating enzyme ATG7"/>
    <property type="match status" value="1"/>
</dbReference>
<dbReference type="InterPro" id="IPR006285">
    <property type="entry name" value="Atg7"/>
</dbReference>
<evidence type="ECO:0000256" key="2">
    <source>
        <dbReference type="ARBA" id="ARBA00017647"/>
    </source>
</evidence>
<feature type="domain" description="THIF-type NAD/FAD binding fold" evidence="8">
    <location>
        <begin position="381"/>
        <end position="615"/>
    </location>
</feature>
<evidence type="ECO:0000256" key="6">
    <source>
        <dbReference type="PIRSR" id="PIRSR606285-1"/>
    </source>
</evidence>
<keyword evidence="5 7" id="KW-0072">Autophagy</keyword>
<dbReference type="GO" id="GO:0032446">
    <property type="term" value="P:protein modification by small protein conjugation"/>
    <property type="evidence" value="ECO:0007669"/>
    <property type="project" value="TreeGrafter"/>
</dbReference>
<comment type="similarity">
    <text evidence="1 7">Belongs to the ATG7 family.</text>
</comment>
<dbReference type="EMBL" id="SWFS01000011">
    <property type="protein sequence ID" value="KAA8917744.1"/>
    <property type="molecule type" value="Genomic_DNA"/>
</dbReference>
<dbReference type="InterPro" id="IPR000594">
    <property type="entry name" value="ThiF_NAD_FAD-bd"/>
</dbReference>
<dbReference type="SUPFAM" id="SSF69572">
    <property type="entry name" value="Activating enzymes of the ubiquitin-like proteins"/>
    <property type="match status" value="1"/>
</dbReference>
<evidence type="ECO:0000256" key="5">
    <source>
        <dbReference type="ARBA" id="ARBA00023006"/>
    </source>
</evidence>
<dbReference type="PANTHER" id="PTHR10953">
    <property type="entry name" value="UBIQUITIN-ACTIVATING ENZYME E1"/>
    <property type="match status" value="1"/>
</dbReference>
<comment type="subunit">
    <text evidence="7">Homodimer.</text>
</comment>
<keyword evidence="3 7" id="KW-0813">Transport</keyword>
<dbReference type="PANTHER" id="PTHR10953:SF3">
    <property type="entry name" value="UBIQUITIN-LIKE MODIFIER-ACTIVATING ENZYME ATG7"/>
    <property type="match status" value="1"/>
</dbReference>
<dbReference type="GO" id="GO:0006995">
    <property type="term" value="P:cellular response to nitrogen starvation"/>
    <property type="evidence" value="ECO:0007669"/>
    <property type="project" value="TreeGrafter"/>
</dbReference>
<dbReference type="GO" id="GO:0000045">
    <property type="term" value="P:autophagosome assembly"/>
    <property type="evidence" value="ECO:0007669"/>
    <property type="project" value="TreeGrafter"/>
</dbReference>
<evidence type="ECO:0000259" key="8">
    <source>
        <dbReference type="Pfam" id="PF00899"/>
    </source>
</evidence>
<dbReference type="Gene3D" id="3.40.50.720">
    <property type="entry name" value="NAD(P)-binding Rossmann-like Domain"/>
    <property type="match status" value="1"/>
</dbReference>
<evidence type="ECO:0000256" key="1">
    <source>
        <dbReference type="ARBA" id="ARBA00010931"/>
    </source>
</evidence>
<dbReference type="AlphaFoldDB" id="A0A642VED4"/>